<dbReference type="InterPro" id="IPR013087">
    <property type="entry name" value="Znf_C2H2_type"/>
</dbReference>
<feature type="domain" description="C2H2-type" evidence="2">
    <location>
        <begin position="306"/>
        <end position="329"/>
    </location>
</feature>
<name>A0A177WQV4_BATDL</name>
<gene>
    <name evidence="3" type="ORF">BDEG_25334</name>
</gene>
<feature type="compositionally biased region" description="Low complexity" evidence="1">
    <location>
        <begin position="107"/>
        <end position="116"/>
    </location>
</feature>
<feature type="region of interest" description="Disordered" evidence="1">
    <location>
        <begin position="90"/>
        <end position="162"/>
    </location>
</feature>
<dbReference type="InterPro" id="IPR022698">
    <property type="entry name" value="OrsD"/>
</dbReference>
<dbReference type="Proteomes" id="UP000077115">
    <property type="component" value="Unassembled WGS sequence"/>
</dbReference>
<evidence type="ECO:0000313" key="4">
    <source>
        <dbReference type="Proteomes" id="UP000077115"/>
    </source>
</evidence>
<dbReference type="AlphaFoldDB" id="A0A177WQV4"/>
<protein>
    <recommendedName>
        <fullName evidence="2">C2H2-type domain-containing protein</fullName>
    </recommendedName>
</protein>
<sequence length="719" mass="81389">MSVEPVDDSKNMKLACPICGDMILSTVFPFHRRKHQLTTRVTLDDGFIAKISRKDDQSPFICYCGGEHNTPGGLRKHIKKCTHIESAKSTMQRNDVTTKATKKRARSTSLSSTTRANIDQEGLPLDESVRNGHRSGHRDEKHTHLTRSDSHESGLLQPYVSDRQPLEVSRADTLKQSTTKLKTTLSMSTPIPQSPTELDSFVHQLASNSGLFVIPGVPESKFVVNLTNQVLICLLCCDVVSCEERDLKLHLDMHGLKSLYAPIQKAIVTRKWDLLKGRHPDFIKMTTPTAMLREPVEGVEIFVNGYRCRYCVFYTRKAESYRKHLDKKHQKRNRQILDQCHIQTFRLGSGEYRHIGVLGTNSGEIDANSNLSDDVEMDSRQESTTEYPSSKFPTEPADKEPTWMQSSSPSSCTVSFISTQPAFENEGVQTPTSIQFLPSPDEVFESKLGFMQEMERLGLDFVFNVIQKPTTLKLDSKTIPCTSESMLEDPSLWTGFISDAMLEYWLAIDGDLGNRHCNSLMLRKAICSTDGVLRSSSIMQPIRDSDMVKTYAETASHFIIFIDNLSRSTHADMQHLIPENVMHSMDQFKKAIVHAVSEHPNSNRQLILSALQTLLSDLVHVRHTLAQGRSSHLIYWFLMFLMLDVDKRLKPVSVLVHLVQQLMHFCRLVVFAEIVALDPLSDARFQNEQDHLCFVRDDRNTPFGLLSEVMEQLADICSS</sequence>
<evidence type="ECO:0000313" key="3">
    <source>
        <dbReference type="EMBL" id="OAJ41790.1"/>
    </source>
</evidence>
<proteinExistence type="predicted"/>
<reference evidence="3 4" key="2">
    <citation type="submission" date="2016-05" db="EMBL/GenBank/DDBJ databases">
        <title>Lineage-specific infection strategies underlie the spectrum of fungal disease in amphibians.</title>
        <authorList>
            <person name="Cuomo C.A."/>
            <person name="Farrer R.A."/>
            <person name="James T."/>
            <person name="Longcore J."/>
            <person name="Birren B."/>
        </authorList>
    </citation>
    <scope>NUCLEOTIDE SEQUENCE [LARGE SCALE GENOMIC DNA]</scope>
    <source>
        <strain evidence="3 4">JEL423</strain>
    </source>
</reference>
<feature type="domain" description="C2H2-type" evidence="2">
    <location>
        <begin position="14"/>
        <end position="35"/>
    </location>
</feature>
<dbReference type="VEuPathDB" id="FungiDB:BDEG_25334"/>
<accession>A0A177WQV4</accession>
<feature type="compositionally biased region" description="Basic and acidic residues" evidence="1">
    <location>
        <begin position="137"/>
        <end position="152"/>
    </location>
</feature>
<evidence type="ECO:0000256" key="1">
    <source>
        <dbReference type="SAM" id="MobiDB-lite"/>
    </source>
</evidence>
<dbReference type="OrthoDB" id="2182681at2759"/>
<organism evidence="3 4">
    <name type="scientific">Batrachochytrium dendrobatidis (strain JEL423)</name>
    <dbReference type="NCBI Taxonomy" id="403673"/>
    <lineage>
        <taxon>Eukaryota</taxon>
        <taxon>Fungi</taxon>
        <taxon>Fungi incertae sedis</taxon>
        <taxon>Chytridiomycota</taxon>
        <taxon>Chytridiomycota incertae sedis</taxon>
        <taxon>Chytridiomycetes</taxon>
        <taxon>Rhizophydiales</taxon>
        <taxon>Rhizophydiales incertae sedis</taxon>
        <taxon>Batrachochytrium</taxon>
    </lineage>
</organism>
<dbReference type="Pfam" id="PF12013">
    <property type="entry name" value="OrsD"/>
    <property type="match status" value="1"/>
</dbReference>
<dbReference type="EMBL" id="DS022306">
    <property type="protein sequence ID" value="OAJ41790.1"/>
    <property type="molecule type" value="Genomic_DNA"/>
</dbReference>
<feature type="domain" description="C2H2-type" evidence="2">
    <location>
        <begin position="60"/>
        <end position="83"/>
    </location>
</feature>
<feature type="domain" description="C2H2-type" evidence="2">
    <location>
        <begin position="231"/>
        <end position="254"/>
    </location>
</feature>
<dbReference type="SMART" id="SM00355">
    <property type="entry name" value="ZnF_C2H2"/>
    <property type="match status" value="4"/>
</dbReference>
<reference evidence="3 4" key="1">
    <citation type="submission" date="2006-10" db="EMBL/GenBank/DDBJ databases">
        <title>The Genome Sequence of Batrachochytrium dendrobatidis JEL423.</title>
        <authorList>
            <consortium name="The Broad Institute Genome Sequencing Platform"/>
            <person name="Birren B."/>
            <person name="Lander E."/>
            <person name="Galagan J."/>
            <person name="Cuomo C."/>
            <person name="Devon K."/>
            <person name="Jaffe D."/>
            <person name="Butler J."/>
            <person name="Alvarez P."/>
            <person name="Gnerre S."/>
            <person name="Grabherr M."/>
            <person name="Kleber M."/>
            <person name="Mauceli E."/>
            <person name="Brockman W."/>
            <person name="Young S."/>
            <person name="LaButti K."/>
            <person name="Sykes S."/>
            <person name="DeCaprio D."/>
            <person name="Crawford M."/>
            <person name="Koehrsen M."/>
            <person name="Engels R."/>
            <person name="Montgomery P."/>
            <person name="Pearson M."/>
            <person name="Howarth C."/>
            <person name="Larson L."/>
            <person name="White J."/>
            <person name="O'Leary S."/>
            <person name="Kodira C."/>
            <person name="Zeng Q."/>
            <person name="Yandava C."/>
            <person name="Alvarado L."/>
            <person name="Longcore J."/>
            <person name="James T."/>
        </authorList>
    </citation>
    <scope>NUCLEOTIDE SEQUENCE [LARGE SCALE GENOMIC DNA]</scope>
    <source>
        <strain evidence="3 4">JEL423</strain>
    </source>
</reference>
<evidence type="ECO:0000259" key="2">
    <source>
        <dbReference type="SMART" id="SM00355"/>
    </source>
</evidence>
<feature type="region of interest" description="Disordered" evidence="1">
    <location>
        <begin position="366"/>
        <end position="408"/>
    </location>
</feature>